<dbReference type="EC" id="2.7.11.1" evidence="4"/>
<dbReference type="InterPro" id="IPR041489">
    <property type="entry name" value="PDZ_6"/>
</dbReference>
<dbReference type="Gene3D" id="1.20.1480.20">
    <property type="entry name" value="MAST3 pre-PK domain-like"/>
    <property type="match status" value="1"/>
</dbReference>
<evidence type="ECO:0000256" key="4">
    <source>
        <dbReference type="ARBA" id="ARBA00012513"/>
    </source>
</evidence>
<evidence type="ECO:0000256" key="5">
    <source>
        <dbReference type="ARBA" id="ARBA00022490"/>
    </source>
</evidence>
<evidence type="ECO:0000256" key="9">
    <source>
        <dbReference type="ARBA" id="ARBA00022741"/>
    </source>
</evidence>
<keyword evidence="10 20" id="KW-0418">Kinase</keyword>
<dbReference type="Pfam" id="PF17820">
    <property type="entry name" value="PDZ_6"/>
    <property type="match status" value="1"/>
</dbReference>
<evidence type="ECO:0000256" key="8">
    <source>
        <dbReference type="ARBA" id="ARBA00022679"/>
    </source>
</evidence>
<dbReference type="InterPro" id="IPR015022">
    <property type="entry name" value="MAST_pre-PK_dom"/>
</dbReference>
<keyword evidence="12" id="KW-0460">Magnesium</keyword>
<evidence type="ECO:0000313" key="19">
    <source>
        <dbReference type="Proteomes" id="UP001652583"/>
    </source>
</evidence>
<feature type="compositionally biased region" description="Acidic residues" evidence="15">
    <location>
        <begin position="841"/>
        <end position="851"/>
    </location>
</feature>
<feature type="compositionally biased region" description="Low complexity" evidence="15">
    <location>
        <begin position="184"/>
        <end position="200"/>
    </location>
</feature>
<evidence type="ECO:0000256" key="13">
    <source>
        <dbReference type="ARBA" id="ARBA00047899"/>
    </source>
</evidence>
<feature type="domain" description="AGC-kinase C-terminal" evidence="18">
    <location>
        <begin position="801"/>
        <end position="872"/>
    </location>
</feature>
<dbReference type="InterPro" id="IPR000719">
    <property type="entry name" value="Prot_kinase_dom"/>
</dbReference>
<feature type="compositionally biased region" description="Low complexity" evidence="15">
    <location>
        <begin position="49"/>
        <end position="65"/>
    </location>
</feature>
<feature type="region of interest" description="Disordered" evidence="15">
    <location>
        <begin position="101"/>
        <end position="129"/>
    </location>
</feature>
<comment type="cofactor">
    <cofactor evidence="1">
        <name>Mg(2+)</name>
        <dbReference type="ChEBI" id="CHEBI:18420"/>
    </cofactor>
</comment>
<dbReference type="CTD" id="23031"/>
<evidence type="ECO:0000256" key="11">
    <source>
        <dbReference type="ARBA" id="ARBA00022840"/>
    </source>
</evidence>
<dbReference type="PROSITE" id="PS51285">
    <property type="entry name" value="AGC_KINASE_CTER"/>
    <property type="match status" value="1"/>
</dbReference>
<evidence type="ECO:0000256" key="7">
    <source>
        <dbReference type="ARBA" id="ARBA00022553"/>
    </source>
</evidence>
<keyword evidence="8" id="KW-0808">Transferase</keyword>
<dbReference type="PANTHER" id="PTHR24356">
    <property type="entry name" value="SERINE/THREONINE-PROTEIN KINASE"/>
    <property type="match status" value="1"/>
</dbReference>
<protein>
    <recommendedName>
        <fullName evidence="4">non-specific serine/threonine protein kinase</fullName>
        <ecNumber evidence="4">2.7.11.1</ecNumber>
    </recommendedName>
</protein>
<dbReference type="InterPro" id="IPR050236">
    <property type="entry name" value="Ser_Thr_kinase_AGC"/>
</dbReference>
<keyword evidence="11" id="KW-0067">ATP-binding</keyword>
<keyword evidence="19" id="KW-1185">Reference proteome</keyword>
<dbReference type="InterPro" id="IPR023142">
    <property type="entry name" value="MAST_pre-PK_dom_sf"/>
</dbReference>
<dbReference type="GO" id="GO:0005737">
    <property type="term" value="C:cytoplasm"/>
    <property type="evidence" value="ECO:0007669"/>
    <property type="project" value="UniProtKB-SubCell"/>
</dbReference>
<dbReference type="Proteomes" id="UP001652583">
    <property type="component" value="Chromosome A2"/>
</dbReference>
<dbReference type="PANTHER" id="PTHR24356:SF140">
    <property type="entry name" value="MICROTUBULE-ASSOCIATED SERINE_THREONINE-PROTEIN KINASE 3"/>
    <property type="match status" value="1"/>
</dbReference>
<comment type="subcellular location">
    <subcellularLocation>
        <location evidence="2">Cytoplasm</location>
    </subcellularLocation>
</comment>
<dbReference type="InterPro" id="IPR001478">
    <property type="entry name" value="PDZ"/>
</dbReference>
<keyword evidence="9" id="KW-0547">Nucleotide-binding</keyword>
<feature type="domain" description="Protein kinase" evidence="16">
    <location>
        <begin position="527"/>
        <end position="800"/>
    </location>
</feature>
<dbReference type="SUPFAM" id="SSF50156">
    <property type="entry name" value="PDZ domain-like"/>
    <property type="match status" value="1"/>
</dbReference>
<sequence>MPIEEAVTALPFRPRSPGARDPAASAPLSPGGGGTCHSSLPQPDFSCWAGPARRCGARAPPRGGESPPPAPPAARPPRRRVRRARQACCPHVRLCGSVRSRHHQGLGGHKEGFGIQPRRRNPGLSMKSRRDKLHIPALTLDLSPSSQSPSLLSPSSPCSPCSPSLGLHPWSCRSGNRKSLVVGTPSPTLSRPLSPLSVPTAGNSPLDSPRNFAASAVNFPFARRADGRRWSLASLPSSGYGTNTPSSTVSVPTVPPWPADRRSSSSSRERLHQLPFQPTPDELCFLSKHFRSSESVADEEGGHRSPHLRPRSRSLSPGRTTGNFDNEIVMMNHVYRERFPKATAQMEGRLEEFLAAFAPGARLALADGVLGFIHHQIIELARDCLAKSGEALVTSRYFMEMQEKLERLLQDAHERSDSEEVGFIVQLVRKLLIIISRPARLLECLEFDPEEFYHLLEAAEGQAREGQGIKTDLPQYIIGQLGLAKDPLEEMVPLSHLEEGGQPPAPESPESRALVGPSRRKPCENDFETIKLISNGAYGAVYLVRHRDTRQRFAIKKINKQNLILRNQIQQVFVERDILTFAENPFVVSMFCSFETRRHLCMVMEYVEGGDCATLLKNMGPLPVDMARMYFAETVLALEYLHNYGIVHRDLKPDNLLITSLGHIKLTDFGLSKIGLMSMATNLYEGHIEKDTREFVDKQVCGTPEYIAPEVIFRQGYGKPVDWWAMGVVLYEFLVGCVPFFGDTPEELFGQVVSDEIMWPEGDEALPADAQDLITRLLRQSPLDRLGTGGTHEVKQHPFFRTLDWAGLLRHKAEFVPQLEAEDDTSYFDTRSERYRHLGSEDEETNDEESSTEIPQFSSCSHRFSKVYSSSEFLAAQPTPTFAERSFSEDREEGWERSGEGEYGRRLSMDIRSLRSWTSSGTSCPSSSQPEQGPSPSLLSTISLDTMPKFAFSSEDEGASPASAGPKRPIFILGEPDPPPAATPVMPKPSSLSADPAALSHARLRSNSIGTRHSTPRALDAGRGRRLGGHRDPAPEKSRASPSGGRVPKSASVSALSLIITADDGSGGPLMSPLSPRSLSSNPSSRDSSPSRDPSPVCGSLRPPIVIHSSGKKYGFSLRAIRVYMGDSDVYTVHHVVWSVEEGSPAQEAGLRAGDLITHINGESVLGLVHMDVVELLLKSGNKIALRTTALENTSIKVGPARKNVAKGRMARRSKRSRRRETQDRRKSLFKKISKQSSVLHTSRSFSSGLHHSLSSSESLPGSPTHSLSPSPTTPCCSPAPEAPADTASPPSASPSSSSPASPAAAGHTRPSSLHGLAAKLGPPRPKAGRRKSTSSIPPSPLACPPVPVPPPRSPSPLPGHPPAPTRSPRLRRGQSADKLGSGERLDGELGRRGRGPDSELVVMRRLHLSERRDSFKKQEAVQEVSFDEPPEEAAGPLTSVPQIAVEGAEAVPGALGPAGKD</sequence>
<dbReference type="Pfam" id="PF08926">
    <property type="entry name" value="DUF1908"/>
    <property type="match status" value="1"/>
</dbReference>
<feature type="compositionally biased region" description="Basic and acidic residues" evidence="15">
    <location>
        <begin position="1381"/>
        <end position="1398"/>
    </location>
</feature>
<evidence type="ECO:0000256" key="2">
    <source>
        <dbReference type="ARBA" id="ARBA00004496"/>
    </source>
</evidence>
<dbReference type="RefSeq" id="XP_026894159.1">
    <property type="nucleotide sequence ID" value="XM_027038358.2"/>
</dbReference>
<feature type="compositionally biased region" description="Low complexity" evidence="15">
    <location>
        <begin position="1242"/>
        <end position="1306"/>
    </location>
</feature>
<name>A0A6J1XNZ2_ACIJB</name>
<feature type="compositionally biased region" description="Pro residues" evidence="15">
    <location>
        <begin position="66"/>
        <end position="75"/>
    </location>
</feature>
<evidence type="ECO:0000259" key="16">
    <source>
        <dbReference type="PROSITE" id="PS50011"/>
    </source>
</evidence>
<dbReference type="FunFam" id="2.30.42.10:FF:000008">
    <property type="entry name" value="microtubule-associated serine/threonine-protein kinase 4 isoform X2"/>
    <property type="match status" value="1"/>
</dbReference>
<dbReference type="GO" id="GO:0035556">
    <property type="term" value="P:intracellular signal transduction"/>
    <property type="evidence" value="ECO:0007669"/>
    <property type="project" value="TreeGrafter"/>
</dbReference>
<dbReference type="InterPro" id="IPR000961">
    <property type="entry name" value="AGC-kinase_C"/>
</dbReference>
<feature type="compositionally biased region" description="Basic and acidic residues" evidence="15">
    <location>
        <begin position="1029"/>
        <end position="1039"/>
    </location>
</feature>
<dbReference type="FunFam" id="3.30.200.20:FF:000457">
    <property type="entry name" value="Microtubule-associated serine/threonine-protein kinase"/>
    <property type="match status" value="1"/>
</dbReference>
<feature type="domain" description="PDZ" evidence="17">
    <location>
        <begin position="1104"/>
        <end position="1192"/>
    </location>
</feature>
<reference evidence="20" key="1">
    <citation type="submission" date="2025-08" db="UniProtKB">
        <authorList>
            <consortium name="RefSeq"/>
        </authorList>
    </citation>
    <scope>IDENTIFICATION</scope>
    <source>
        <tissue evidence="20">Blood</tissue>
    </source>
</reference>
<dbReference type="Gene3D" id="3.30.200.20">
    <property type="entry name" value="Phosphorylase Kinase, domain 1"/>
    <property type="match status" value="1"/>
</dbReference>
<evidence type="ECO:0000256" key="3">
    <source>
        <dbReference type="ARBA" id="ARBA00009903"/>
    </source>
</evidence>
<dbReference type="CDD" id="cd23075">
    <property type="entry name" value="PDZ_MAST3"/>
    <property type="match status" value="1"/>
</dbReference>
<proteinExistence type="inferred from homology"/>
<comment type="catalytic activity">
    <reaction evidence="14">
        <text>L-seryl-[protein] + ATP = O-phospho-L-seryl-[protein] + ADP + H(+)</text>
        <dbReference type="Rhea" id="RHEA:17989"/>
        <dbReference type="Rhea" id="RHEA-COMP:9863"/>
        <dbReference type="Rhea" id="RHEA-COMP:11604"/>
        <dbReference type="ChEBI" id="CHEBI:15378"/>
        <dbReference type="ChEBI" id="CHEBI:29999"/>
        <dbReference type="ChEBI" id="CHEBI:30616"/>
        <dbReference type="ChEBI" id="CHEBI:83421"/>
        <dbReference type="ChEBI" id="CHEBI:456216"/>
        <dbReference type="EC" id="2.7.11.1"/>
    </reaction>
</comment>
<dbReference type="GO" id="GO:0005524">
    <property type="term" value="F:ATP binding"/>
    <property type="evidence" value="ECO:0007669"/>
    <property type="project" value="UniProtKB-KW"/>
</dbReference>
<feature type="region of interest" description="Disordered" evidence="15">
    <location>
        <begin position="295"/>
        <end position="323"/>
    </location>
</feature>
<dbReference type="GO" id="GO:0000287">
    <property type="term" value="F:magnesium ion binding"/>
    <property type="evidence" value="ECO:0007669"/>
    <property type="project" value="InterPro"/>
</dbReference>
<dbReference type="InterPro" id="IPR011009">
    <property type="entry name" value="Kinase-like_dom_sf"/>
</dbReference>
<evidence type="ECO:0000256" key="12">
    <source>
        <dbReference type="ARBA" id="ARBA00022842"/>
    </source>
</evidence>
<feature type="compositionally biased region" description="Basic and acidic residues" evidence="15">
    <location>
        <begin position="259"/>
        <end position="272"/>
    </location>
</feature>
<dbReference type="GeneID" id="106969151"/>
<dbReference type="FunFam" id="1.20.1480.20:FF:000001">
    <property type="entry name" value="microtubule-associated serine/threonine-protein kinase 4 isoform X1"/>
    <property type="match status" value="1"/>
</dbReference>
<keyword evidence="7" id="KW-0597">Phosphoprotein</keyword>
<evidence type="ECO:0000256" key="1">
    <source>
        <dbReference type="ARBA" id="ARBA00001946"/>
    </source>
</evidence>
<feature type="region of interest" description="Disordered" evidence="15">
    <location>
        <begin position="880"/>
        <end position="1049"/>
    </location>
</feature>
<dbReference type="InterPro" id="IPR037711">
    <property type="entry name" value="MAST"/>
</dbReference>
<feature type="compositionally biased region" description="Pro residues" evidence="15">
    <location>
        <begin position="1338"/>
        <end position="1366"/>
    </location>
</feature>
<feature type="region of interest" description="Disordered" evidence="15">
    <location>
        <begin position="183"/>
        <end position="206"/>
    </location>
</feature>
<dbReference type="PROSITE" id="PS00108">
    <property type="entry name" value="PROTEIN_KINASE_ST"/>
    <property type="match status" value="1"/>
</dbReference>
<feature type="compositionally biased region" description="Low complexity" evidence="15">
    <location>
        <begin position="1069"/>
        <end position="1096"/>
    </location>
</feature>
<evidence type="ECO:0000256" key="15">
    <source>
        <dbReference type="SAM" id="MobiDB-lite"/>
    </source>
</evidence>
<dbReference type="FunFam" id="1.10.510.10:FF:000012">
    <property type="entry name" value="microtubule-associated serine/threonine-protein kinase 2 isoform X1"/>
    <property type="match status" value="1"/>
</dbReference>
<feature type="compositionally biased region" description="Basic residues" evidence="15">
    <location>
        <begin position="1204"/>
        <end position="1219"/>
    </location>
</feature>
<gene>
    <name evidence="20" type="primary">MAST3</name>
</gene>
<feature type="region of interest" description="Disordered" evidence="15">
    <location>
        <begin position="496"/>
        <end position="520"/>
    </location>
</feature>
<evidence type="ECO:0000256" key="6">
    <source>
        <dbReference type="ARBA" id="ARBA00022527"/>
    </source>
</evidence>
<feature type="region of interest" description="Disordered" evidence="15">
    <location>
        <begin position="237"/>
        <end position="274"/>
    </location>
</feature>
<dbReference type="Gene3D" id="2.30.42.10">
    <property type="match status" value="1"/>
</dbReference>
<evidence type="ECO:0000256" key="10">
    <source>
        <dbReference type="ARBA" id="ARBA00022777"/>
    </source>
</evidence>
<dbReference type="CDD" id="cd05609">
    <property type="entry name" value="STKc_MAST"/>
    <property type="match status" value="1"/>
</dbReference>
<dbReference type="SMART" id="SM00220">
    <property type="entry name" value="S_TKc"/>
    <property type="match status" value="1"/>
</dbReference>
<feature type="compositionally biased region" description="Low complexity" evidence="15">
    <location>
        <begin position="916"/>
        <end position="940"/>
    </location>
</feature>
<dbReference type="GO" id="GO:0004674">
    <property type="term" value="F:protein serine/threonine kinase activity"/>
    <property type="evidence" value="ECO:0007669"/>
    <property type="project" value="UniProtKB-KW"/>
</dbReference>
<organism evidence="19 20">
    <name type="scientific">Acinonyx jubatus</name>
    <name type="common">Cheetah</name>
    <dbReference type="NCBI Taxonomy" id="32536"/>
    <lineage>
        <taxon>Eukaryota</taxon>
        <taxon>Metazoa</taxon>
        <taxon>Chordata</taxon>
        <taxon>Craniata</taxon>
        <taxon>Vertebrata</taxon>
        <taxon>Euteleostomi</taxon>
        <taxon>Mammalia</taxon>
        <taxon>Eutheria</taxon>
        <taxon>Laurasiatheria</taxon>
        <taxon>Carnivora</taxon>
        <taxon>Feliformia</taxon>
        <taxon>Felidae</taxon>
        <taxon>Felinae</taxon>
        <taxon>Acinonyx</taxon>
    </lineage>
</organism>
<feature type="compositionally biased region" description="Low complexity" evidence="15">
    <location>
        <begin position="983"/>
        <end position="1001"/>
    </location>
</feature>
<comment type="catalytic activity">
    <reaction evidence="13">
        <text>L-threonyl-[protein] + ATP = O-phospho-L-threonyl-[protein] + ADP + H(+)</text>
        <dbReference type="Rhea" id="RHEA:46608"/>
        <dbReference type="Rhea" id="RHEA-COMP:11060"/>
        <dbReference type="Rhea" id="RHEA-COMP:11605"/>
        <dbReference type="ChEBI" id="CHEBI:15378"/>
        <dbReference type="ChEBI" id="CHEBI:30013"/>
        <dbReference type="ChEBI" id="CHEBI:30616"/>
        <dbReference type="ChEBI" id="CHEBI:61977"/>
        <dbReference type="ChEBI" id="CHEBI:456216"/>
        <dbReference type="EC" id="2.7.11.1"/>
    </reaction>
</comment>
<dbReference type="SUPFAM" id="SSF140482">
    <property type="entry name" value="MAST3 pre-PK domain-like"/>
    <property type="match status" value="1"/>
</dbReference>
<dbReference type="InterPro" id="IPR036034">
    <property type="entry name" value="PDZ_sf"/>
</dbReference>
<dbReference type="Gene3D" id="1.10.510.10">
    <property type="entry name" value="Transferase(Phosphotransferase) domain 1"/>
    <property type="match status" value="1"/>
</dbReference>
<feature type="region of interest" description="Disordered" evidence="15">
    <location>
        <begin position="1062"/>
        <end position="1103"/>
    </location>
</feature>
<dbReference type="GO" id="GO:0007010">
    <property type="term" value="P:cytoskeleton organization"/>
    <property type="evidence" value="ECO:0007669"/>
    <property type="project" value="TreeGrafter"/>
</dbReference>
<feature type="region of interest" description="Disordered" evidence="15">
    <location>
        <begin position="1199"/>
        <end position="1398"/>
    </location>
</feature>
<dbReference type="PROSITE" id="PS50106">
    <property type="entry name" value="PDZ"/>
    <property type="match status" value="1"/>
</dbReference>
<feature type="compositionally biased region" description="Basic and acidic residues" evidence="15">
    <location>
        <begin position="886"/>
        <end position="913"/>
    </location>
</feature>
<dbReference type="SMART" id="SM00228">
    <property type="entry name" value="PDZ"/>
    <property type="match status" value="1"/>
</dbReference>
<dbReference type="Pfam" id="PF00069">
    <property type="entry name" value="Pkinase"/>
    <property type="match status" value="1"/>
</dbReference>
<dbReference type="PROSITE" id="PS50011">
    <property type="entry name" value="PROTEIN_KINASE_DOM"/>
    <property type="match status" value="1"/>
</dbReference>
<evidence type="ECO:0000256" key="14">
    <source>
        <dbReference type="ARBA" id="ARBA00048679"/>
    </source>
</evidence>
<evidence type="ECO:0000259" key="18">
    <source>
        <dbReference type="PROSITE" id="PS51285"/>
    </source>
</evidence>
<accession>A0A6J1XNZ2</accession>
<comment type="similarity">
    <text evidence="3">Belongs to the protein kinase superfamily. AGC Ser/Thr protein kinase family.</text>
</comment>
<dbReference type="SUPFAM" id="SSF56112">
    <property type="entry name" value="Protein kinase-like (PK-like)"/>
    <property type="match status" value="1"/>
</dbReference>
<dbReference type="InterPro" id="IPR008271">
    <property type="entry name" value="Ser/Thr_kinase_AS"/>
</dbReference>
<evidence type="ECO:0000313" key="20">
    <source>
        <dbReference type="RefSeq" id="XP_026894159.1"/>
    </source>
</evidence>
<feature type="region of interest" description="Disordered" evidence="15">
    <location>
        <begin position="838"/>
        <end position="857"/>
    </location>
</feature>
<feature type="region of interest" description="Disordered" evidence="15">
    <location>
        <begin position="1413"/>
        <end position="1439"/>
    </location>
</feature>
<evidence type="ECO:0000259" key="17">
    <source>
        <dbReference type="PROSITE" id="PS50106"/>
    </source>
</evidence>
<keyword evidence="5" id="KW-0963">Cytoplasm</keyword>
<feature type="region of interest" description="Disordered" evidence="15">
    <location>
        <begin position="1"/>
        <end position="83"/>
    </location>
</feature>
<feature type="compositionally biased region" description="Basic residues" evidence="15">
    <location>
        <begin position="117"/>
        <end position="129"/>
    </location>
</feature>
<keyword evidence="6" id="KW-0723">Serine/threonine-protein kinase</keyword>